<protein>
    <recommendedName>
        <fullName evidence="4">RING-type domain-containing protein</fullName>
    </recommendedName>
</protein>
<feature type="domain" description="RING-type" evidence="4">
    <location>
        <begin position="165"/>
        <end position="207"/>
    </location>
</feature>
<dbReference type="SMART" id="SM00184">
    <property type="entry name" value="RING"/>
    <property type="match status" value="1"/>
</dbReference>
<dbReference type="EMBL" id="JAYMYS010000004">
    <property type="protein sequence ID" value="KAK7395330.1"/>
    <property type="molecule type" value="Genomic_DNA"/>
</dbReference>
<dbReference type="PANTHER" id="PTHR45676">
    <property type="entry name" value="RING-H2 FINGER PROTEIN ATL51-RELATED"/>
    <property type="match status" value="1"/>
</dbReference>
<keyword evidence="2" id="KW-1133">Transmembrane helix</keyword>
<keyword evidence="2" id="KW-0812">Transmembrane</keyword>
<dbReference type="InterPro" id="IPR001841">
    <property type="entry name" value="Znf_RING"/>
</dbReference>
<proteinExistence type="predicted"/>
<evidence type="ECO:0000256" key="3">
    <source>
        <dbReference type="SAM" id="SignalP"/>
    </source>
</evidence>
<dbReference type="GO" id="GO:0016567">
    <property type="term" value="P:protein ubiquitination"/>
    <property type="evidence" value="ECO:0007669"/>
    <property type="project" value="TreeGrafter"/>
</dbReference>
<keyword evidence="3" id="KW-0732">Signal</keyword>
<feature type="signal peptide" evidence="3">
    <location>
        <begin position="1"/>
        <end position="21"/>
    </location>
</feature>
<feature type="transmembrane region" description="Helical" evidence="2">
    <location>
        <begin position="93"/>
        <end position="114"/>
    </location>
</feature>
<evidence type="ECO:0000313" key="5">
    <source>
        <dbReference type="EMBL" id="KAK7395330.1"/>
    </source>
</evidence>
<evidence type="ECO:0000256" key="2">
    <source>
        <dbReference type="SAM" id="Phobius"/>
    </source>
</evidence>
<dbReference type="PANTHER" id="PTHR45676:SF88">
    <property type="entry name" value="RING-H2 FINGER PROTEIN ATL33"/>
    <property type="match status" value="1"/>
</dbReference>
<name>A0AAN9SFR2_PSOTE</name>
<dbReference type="SUPFAM" id="SSF57850">
    <property type="entry name" value="RING/U-box"/>
    <property type="match status" value="1"/>
</dbReference>
<reference evidence="5 6" key="1">
    <citation type="submission" date="2024-01" db="EMBL/GenBank/DDBJ databases">
        <title>The genomes of 5 underutilized Papilionoideae crops provide insights into root nodulation and disease resistanc.</title>
        <authorList>
            <person name="Jiang F."/>
        </authorList>
    </citation>
    <scope>NUCLEOTIDE SEQUENCE [LARGE SCALE GENOMIC DNA]</scope>
    <source>
        <strain evidence="5">DUOXIRENSHENG_FW03</strain>
        <tissue evidence="5">Leaves</tissue>
    </source>
</reference>
<dbReference type="Pfam" id="PF13639">
    <property type="entry name" value="zf-RING_2"/>
    <property type="match status" value="1"/>
</dbReference>
<dbReference type="PROSITE" id="PS50089">
    <property type="entry name" value="ZF_RING_2"/>
    <property type="match status" value="1"/>
</dbReference>
<evidence type="ECO:0000256" key="1">
    <source>
        <dbReference type="PROSITE-ProRule" id="PRU00175"/>
    </source>
</evidence>
<keyword evidence="2" id="KW-0472">Membrane</keyword>
<sequence>MALLILILILILIIISPLSFSITMQNSPAVVAPPPFQIPPPPHPAGQITAIPFPPPPPIAEAPAAVFQITVLPIPPPPFAGAPSSVDLSPLEFLLALLAIVTIPALIYTFVFAFGCPTRHRREPSAGDSSVASQVSHHEVEISAASDGALKFEREAHAKEIGGECPVCLSAFVDGEEVRQLSACKHSFHAFCIDLWLSNHSNCPICRATIPAAANTTKSPGSNLNGASNLV</sequence>
<keyword evidence="1" id="KW-0479">Metal-binding</keyword>
<evidence type="ECO:0000313" key="6">
    <source>
        <dbReference type="Proteomes" id="UP001386955"/>
    </source>
</evidence>
<accession>A0AAN9SFR2</accession>
<dbReference type="GO" id="GO:0008270">
    <property type="term" value="F:zinc ion binding"/>
    <property type="evidence" value="ECO:0007669"/>
    <property type="project" value="UniProtKB-KW"/>
</dbReference>
<comment type="caution">
    <text evidence="5">The sequence shown here is derived from an EMBL/GenBank/DDBJ whole genome shotgun (WGS) entry which is preliminary data.</text>
</comment>
<evidence type="ECO:0000259" key="4">
    <source>
        <dbReference type="PROSITE" id="PS50089"/>
    </source>
</evidence>
<dbReference type="Proteomes" id="UP001386955">
    <property type="component" value="Unassembled WGS sequence"/>
</dbReference>
<keyword evidence="1" id="KW-0862">Zinc</keyword>
<gene>
    <name evidence="5" type="ORF">VNO78_15881</name>
</gene>
<dbReference type="InterPro" id="IPR013083">
    <property type="entry name" value="Znf_RING/FYVE/PHD"/>
</dbReference>
<dbReference type="AlphaFoldDB" id="A0AAN9SFR2"/>
<keyword evidence="1" id="KW-0863">Zinc-finger</keyword>
<keyword evidence="6" id="KW-1185">Reference proteome</keyword>
<feature type="chain" id="PRO_5042900107" description="RING-type domain-containing protein" evidence="3">
    <location>
        <begin position="22"/>
        <end position="231"/>
    </location>
</feature>
<organism evidence="5 6">
    <name type="scientific">Psophocarpus tetragonolobus</name>
    <name type="common">Winged bean</name>
    <name type="synonym">Dolichos tetragonolobus</name>
    <dbReference type="NCBI Taxonomy" id="3891"/>
    <lineage>
        <taxon>Eukaryota</taxon>
        <taxon>Viridiplantae</taxon>
        <taxon>Streptophyta</taxon>
        <taxon>Embryophyta</taxon>
        <taxon>Tracheophyta</taxon>
        <taxon>Spermatophyta</taxon>
        <taxon>Magnoliopsida</taxon>
        <taxon>eudicotyledons</taxon>
        <taxon>Gunneridae</taxon>
        <taxon>Pentapetalae</taxon>
        <taxon>rosids</taxon>
        <taxon>fabids</taxon>
        <taxon>Fabales</taxon>
        <taxon>Fabaceae</taxon>
        <taxon>Papilionoideae</taxon>
        <taxon>50 kb inversion clade</taxon>
        <taxon>NPAAA clade</taxon>
        <taxon>indigoferoid/millettioid clade</taxon>
        <taxon>Phaseoleae</taxon>
        <taxon>Psophocarpus</taxon>
    </lineage>
</organism>
<dbReference type="CDD" id="cd16461">
    <property type="entry name" value="RING-H2_EL5-like"/>
    <property type="match status" value="1"/>
</dbReference>
<dbReference type="Gene3D" id="3.30.40.10">
    <property type="entry name" value="Zinc/RING finger domain, C3HC4 (zinc finger)"/>
    <property type="match status" value="1"/>
</dbReference>